<evidence type="ECO:0000313" key="2">
    <source>
        <dbReference type="Proteomes" id="UP000600918"/>
    </source>
</evidence>
<keyword evidence="2" id="KW-1185">Reference proteome</keyword>
<reference evidence="1" key="1">
    <citation type="journal article" date="2020" name="G3 (Bethesda)">
        <title>High-Quality Assemblies for Three Invasive Social Wasps from the &lt;i&gt;Vespula&lt;/i&gt; Genus.</title>
        <authorList>
            <person name="Harrop T.W.R."/>
            <person name="Guhlin J."/>
            <person name="McLaughlin G.M."/>
            <person name="Permina E."/>
            <person name="Stockwell P."/>
            <person name="Gilligan J."/>
            <person name="Le Lec M.F."/>
            <person name="Gruber M.A.M."/>
            <person name="Quinn O."/>
            <person name="Lovegrove M."/>
            <person name="Duncan E.J."/>
            <person name="Remnant E.J."/>
            <person name="Van Eeckhoven J."/>
            <person name="Graham B."/>
            <person name="Knapp R.A."/>
            <person name="Langford K.W."/>
            <person name="Kronenberg Z."/>
            <person name="Press M.O."/>
            <person name="Eacker S.M."/>
            <person name="Wilson-Rankin E.E."/>
            <person name="Purcell J."/>
            <person name="Lester P.J."/>
            <person name="Dearden P.K."/>
        </authorList>
    </citation>
    <scope>NUCLEOTIDE SEQUENCE</scope>
    <source>
        <strain evidence="1">Volc-1</strain>
    </source>
</reference>
<dbReference type="EMBL" id="JACSDY010000005">
    <property type="protein sequence ID" value="KAF7427563.1"/>
    <property type="molecule type" value="Genomic_DNA"/>
</dbReference>
<evidence type="ECO:0000313" key="1">
    <source>
        <dbReference type="EMBL" id="KAF7427563.1"/>
    </source>
</evidence>
<protein>
    <submittedName>
        <fullName evidence="1">Uncharacterized protein</fullName>
    </submittedName>
</protein>
<accession>A0A834UBG5</accession>
<proteinExistence type="predicted"/>
<dbReference type="Proteomes" id="UP000600918">
    <property type="component" value="Unassembled WGS sequence"/>
</dbReference>
<sequence length="84" mass="9702">MDQEQHASTGSQSTILVLDDCSPTRAIMTMKIAKNDLSNVSRTGWNQRRKRRITVFLFLRNFRFAIVTKTSFNCKETEDEVTSE</sequence>
<dbReference type="AlphaFoldDB" id="A0A834UBG5"/>
<comment type="caution">
    <text evidence="1">The sequence shown here is derived from an EMBL/GenBank/DDBJ whole genome shotgun (WGS) entry which is preliminary data.</text>
</comment>
<name>A0A834UBG5_VESPE</name>
<organism evidence="1 2">
    <name type="scientific">Vespula pensylvanica</name>
    <name type="common">Western yellow jacket</name>
    <name type="synonym">Wasp</name>
    <dbReference type="NCBI Taxonomy" id="30213"/>
    <lineage>
        <taxon>Eukaryota</taxon>
        <taxon>Metazoa</taxon>
        <taxon>Ecdysozoa</taxon>
        <taxon>Arthropoda</taxon>
        <taxon>Hexapoda</taxon>
        <taxon>Insecta</taxon>
        <taxon>Pterygota</taxon>
        <taxon>Neoptera</taxon>
        <taxon>Endopterygota</taxon>
        <taxon>Hymenoptera</taxon>
        <taxon>Apocrita</taxon>
        <taxon>Aculeata</taxon>
        <taxon>Vespoidea</taxon>
        <taxon>Vespidae</taxon>
        <taxon>Vespinae</taxon>
        <taxon>Vespula</taxon>
    </lineage>
</organism>
<gene>
    <name evidence="1" type="ORF">H0235_007257</name>
</gene>